<organism evidence="1 2">
    <name type="scientific">Candidatus Thiodictyon syntrophicum</name>
    <dbReference type="NCBI Taxonomy" id="1166950"/>
    <lineage>
        <taxon>Bacteria</taxon>
        <taxon>Pseudomonadati</taxon>
        <taxon>Pseudomonadota</taxon>
        <taxon>Gammaproteobacteria</taxon>
        <taxon>Chromatiales</taxon>
        <taxon>Chromatiaceae</taxon>
        <taxon>Thiodictyon</taxon>
    </lineage>
</organism>
<accession>A0A2K8UBZ7</accession>
<keyword evidence="2" id="KW-1185">Reference proteome</keyword>
<evidence type="ECO:0000313" key="1">
    <source>
        <dbReference type="EMBL" id="AUB82551.1"/>
    </source>
</evidence>
<dbReference type="EMBL" id="CP020370">
    <property type="protein sequence ID" value="AUB82551.1"/>
    <property type="molecule type" value="Genomic_DNA"/>
</dbReference>
<name>A0A2K8UBZ7_9GAMM</name>
<dbReference type="Proteomes" id="UP000232638">
    <property type="component" value="Chromosome"/>
</dbReference>
<dbReference type="AlphaFoldDB" id="A0A2K8UBZ7"/>
<proteinExistence type="predicted"/>
<gene>
    <name evidence="1" type="ORF">THSYN_17445</name>
</gene>
<sequence>MREEYDFENMKGGVRGKYAKAFEGTVTTILLDADVAEVFPDARAVNEALRTLSRILRSGQINA</sequence>
<protein>
    <submittedName>
        <fullName evidence="1">Uncharacterized protein</fullName>
    </submittedName>
</protein>
<dbReference type="KEGG" id="tsy:THSYN_17445"/>
<evidence type="ECO:0000313" key="2">
    <source>
        <dbReference type="Proteomes" id="UP000232638"/>
    </source>
</evidence>
<reference evidence="1 2" key="1">
    <citation type="submission" date="2017-03" db="EMBL/GenBank/DDBJ databases">
        <title>Complete genome sequence of Candidatus 'Thiodictyon syntrophicum' sp. nov. strain Cad16T, a photolithoautotroph purple sulfur bacterium isolated from an alpine meromictic lake.</title>
        <authorList>
            <person name="Luedin S.M."/>
            <person name="Pothier J.F."/>
            <person name="Danza F."/>
            <person name="Storelli N."/>
            <person name="Wittwer M."/>
            <person name="Tonolla M."/>
        </authorList>
    </citation>
    <scope>NUCLEOTIDE SEQUENCE [LARGE SCALE GENOMIC DNA]</scope>
    <source>
        <strain evidence="1 2">Cad16T</strain>
    </source>
</reference>
<dbReference type="OrthoDB" id="532567at2"/>